<dbReference type="STRING" id="1447872.A0A1J9P169"/>
<dbReference type="Gene3D" id="3.30.70.330">
    <property type="match status" value="2"/>
</dbReference>
<feature type="compositionally biased region" description="Basic and acidic residues" evidence="8">
    <location>
        <begin position="82"/>
        <end position="99"/>
    </location>
</feature>
<evidence type="ECO:0000256" key="8">
    <source>
        <dbReference type="SAM" id="MobiDB-lite"/>
    </source>
</evidence>
<dbReference type="EMBL" id="LGRN01001013">
    <property type="protein sequence ID" value="OJD09958.1"/>
    <property type="molecule type" value="Genomic_DNA"/>
</dbReference>
<dbReference type="SUPFAM" id="SSF54928">
    <property type="entry name" value="RNA-binding domain, RBD"/>
    <property type="match status" value="3"/>
</dbReference>
<dbReference type="GO" id="GO:0005730">
    <property type="term" value="C:nucleolus"/>
    <property type="evidence" value="ECO:0007669"/>
    <property type="project" value="UniProtKB-SubCell"/>
</dbReference>
<reference evidence="10 11" key="1">
    <citation type="submission" date="2015-07" db="EMBL/GenBank/DDBJ databases">
        <title>Emmonsia species relationships and genome sequence.</title>
        <authorList>
            <consortium name="The Broad Institute Genomics Platform"/>
            <person name="Cuomo C.A."/>
            <person name="Munoz J.F."/>
            <person name="Imamovic A."/>
            <person name="Priest M.E."/>
            <person name="Young S."/>
            <person name="Clay O.K."/>
            <person name="McEwen J.G."/>
        </authorList>
    </citation>
    <scope>NUCLEOTIDE SEQUENCE [LARGE SCALE GENOMIC DNA]</scope>
    <source>
        <strain evidence="10 11">UAMH 9510</strain>
    </source>
</reference>
<feature type="region of interest" description="Disordered" evidence="8">
    <location>
        <begin position="289"/>
        <end position="350"/>
    </location>
</feature>
<dbReference type="PANTHER" id="PTHR23236:SF25">
    <property type="entry name" value="RNA-BINDING PROTEIN 34"/>
    <property type="match status" value="1"/>
</dbReference>
<sequence>AGPVKAPQFTGANLAATAGEDRKALWSKQDAMEVASSEEVQELEGSPSERSHEDMEDVNDETSAPEHGRKRKRGGTEDLEESYMRRMAKEEAKEDEKRRIEKAKRRKVVERVGRGSDSSDSESDGQEDEDGIASPPPVHESLSNNPDAAILDKSARTVFLSNVSTDAIKSKPAKKTLLKHLSSFFPSLPESATPHKIESIRFRSTAFSTKSIPKRAAYAKRELMDSTTRSTNAYVVYTTTAAARRAPEALNGSVVLDRHLRVDSVAHPAPIDYKRCIFVGNLGFVDEETPADEKAEQQKKKKNTPPADVEEGLWRTFNEHTRASIAKPSKTSKSSKSADSNNNDLGPVESVRVIRDPATRVGKGVAYVQFRDENAVEAALLMDGQKFPPLLPRKLRVTRAKRVMKKAGSAVMGNANRNRDMGSNNSGKNANKIALGERRGGPKQSSFQGRATGLLGKGGAWRAQNIQLDADGEKGKKDDEKSGRSAPFVFEGFRARPDKASGFKVKTKSRGAKSRVGKPKTRSTRRAAAFRAGGEKKKRDAKGKGAD</sequence>
<dbReference type="InterPro" id="IPR012677">
    <property type="entry name" value="Nucleotide-bd_a/b_plait_sf"/>
</dbReference>
<dbReference type="OrthoDB" id="442677at2759"/>
<keyword evidence="11" id="KW-1185">Reference proteome</keyword>
<gene>
    <name evidence="10" type="ORF">AJ78_08837</name>
</gene>
<name>A0A1J9P169_9EURO</name>
<accession>A0A1J9P169</accession>
<dbReference type="Pfam" id="PF00076">
    <property type="entry name" value="RRM_1"/>
    <property type="match status" value="1"/>
</dbReference>
<feature type="compositionally biased region" description="Basic residues" evidence="8">
    <location>
        <begin position="505"/>
        <end position="525"/>
    </location>
</feature>
<evidence type="ECO:0000256" key="6">
    <source>
        <dbReference type="ARBA" id="ARBA00023242"/>
    </source>
</evidence>
<feature type="compositionally biased region" description="Basic and acidic residues" evidence="8">
    <location>
        <begin position="471"/>
        <end position="483"/>
    </location>
</feature>
<evidence type="ECO:0000256" key="3">
    <source>
        <dbReference type="ARBA" id="ARBA00007077"/>
    </source>
</evidence>
<evidence type="ECO:0000313" key="11">
    <source>
        <dbReference type="Proteomes" id="UP000182235"/>
    </source>
</evidence>
<organism evidence="10 11">
    <name type="scientific">Emergomyces pasteurianus Ep9510</name>
    <dbReference type="NCBI Taxonomy" id="1447872"/>
    <lineage>
        <taxon>Eukaryota</taxon>
        <taxon>Fungi</taxon>
        <taxon>Dikarya</taxon>
        <taxon>Ascomycota</taxon>
        <taxon>Pezizomycotina</taxon>
        <taxon>Eurotiomycetes</taxon>
        <taxon>Eurotiomycetidae</taxon>
        <taxon>Onygenales</taxon>
        <taxon>Ajellomycetaceae</taxon>
        <taxon>Emergomyces</taxon>
    </lineage>
</organism>
<dbReference type="AlphaFoldDB" id="A0A1J9P169"/>
<dbReference type="Proteomes" id="UP000182235">
    <property type="component" value="Unassembled WGS sequence"/>
</dbReference>
<evidence type="ECO:0000313" key="10">
    <source>
        <dbReference type="EMBL" id="OJD09958.1"/>
    </source>
</evidence>
<dbReference type="SMART" id="SM00360">
    <property type="entry name" value="RRM"/>
    <property type="match status" value="2"/>
</dbReference>
<dbReference type="PROSITE" id="PS50102">
    <property type="entry name" value="RRM"/>
    <property type="match status" value="1"/>
</dbReference>
<dbReference type="VEuPathDB" id="FungiDB:AJ78_08837"/>
<proteinExistence type="inferred from homology"/>
<comment type="subcellular location">
    <subcellularLocation>
        <location evidence="2">Nucleus</location>
        <location evidence="2">Nucleolus</location>
    </subcellularLocation>
</comment>
<keyword evidence="5 7" id="KW-0694">RNA-binding</keyword>
<comment type="similarity">
    <text evidence="3">Belongs to the RRM RBM34 family.</text>
</comment>
<feature type="non-terminal residue" evidence="10">
    <location>
        <position position="1"/>
    </location>
</feature>
<comment type="function">
    <text evidence="1">Involved in pre-25S rRNA processing.</text>
</comment>
<feature type="region of interest" description="Disordered" evidence="8">
    <location>
        <begin position="24"/>
        <end position="145"/>
    </location>
</feature>
<evidence type="ECO:0000256" key="1">
    <source>
        <dbReference type="ARBA" id="ARBA00002475"/>
    </source>
</evidence>
<feature type="region of interest" description="Disordered" evidence="8">
    <location>
        <begin position="413"/>
        <end position="547"/>
    </location>
</feature>
<evidence type="ECO:0000256" key="4">
    <source>
        <dbReference type="ARBA" id="ARBA00015520"/>
    </source>
</evidence>
<dbReference type="GO" id="GO:0019843">
    <property type="term" value="F:rRNA binding"/>
    <property type="evidence" value="ECO:0007669"/>
    <property type="project" value="TreeGrafter"/>
</dbReference>
<keyword evidence="6" id="KW-0539">Nucleus</keyword>
<dbReference type="PANTHER" id="PTHR23236">
    <property type="entry name" value="EUKARYOTIC TRANSLATION INITIATION FACTOR 4B/4H"/>
    <property type="match status" value="1"/>
</dbReference>
<feature type="domain" description="RRM" evidence="9">
    <location>
        <begin position="275"/>
        <end position="402"/>
    </location>
</feature>
<protein>
    <recommendedName>
        <fullName evidence="4">Nucleolar protein 12</fullName>
    </recommendedName>
</protein>
<dbReference type="InterPro" id="IPR000504">
    <property type="entry name" value="RRM_dom"/>
</dbReference>
<dbReference type="InterPro" id="IPR035979">
    <property type="entry name" value="RBD_domain_sf"/>
</dbReference>
<comment type="caution">
    <text evidence="10">The sequence shown here is derived from an EMBL/GenBank/DDBJ whole genome shotgun (WGS) entry which is preliminary data.</text>
</comment>
<evidence type="ECO:0000256" key="7">
    <source>
        <dbReference type="PROSITE-ProRule" id="PRU00176"/>
    </source>
</evidence>
<evidence type="ECO:0000256" key="5">
    <source>
        <dbReference type="ARBA" id="ARBA00022884"/>
    </source>
</evidence>
<feature type="compositionally biased region" description="Low complexity" evidence="8">
    <location>
        <begin position="323"/>
        <end position="340"/>
    </location>
</feature>
<evidence type="ECO:0000256" key="2">
    <source>
        <dbReference type="ARBA" id="ARBA00004604"/>
    </source>
</evidence>
<evidence type="ECO:0000259" key="9">
    <source>
        <dbReference type="PROSITE" id="PS50102"/>
    </source>
</evidence>
<dbReference type="GO" id="GO:0000463">
    <property type="term" value="P:maturation of LSU-rRNA from tricistronic rRNA transcript (SSU-rRNA, 5.8S rRNA, LSU-rRNA)"/>
    <property type="evidence" value="ECO:0007669"/>
    <property type="project" value="TreeGrafter"/>
</dbReference>
<feature type="compositionally biased region" description="Basic and acidic residues" evidence="8">
    <location>
        <begin position="533"/>
        <end position="547"/>
    </location>
</feature>
<feature type="compositionally biased region" description="Acidic residues" evidence="8">
    <location>
        <begin position="119"/>
        <end position="131"/>
    </location>
</feature>